<dbReference type="InterPro" id="IPR032628">
    <property type="entry name" value="AC_N"/>
</dbReference>
<feature type="compositionally biased region" description="Polar residues" evidence="15">
    <location>
        <begin position="1169"/>
        <end position="1178"/>
    </location>
</feature>
<feature type="compositionally biased region" description="Basic and acidic residues" evidence="15">
    <location>
        <begin position="1153"/>
        <end position="1163"/>
    </location>
</feature>
<keyword evidence="5 16" id="KW-0812">Transmembrane</keyword>
<keyword evidence="6" id="KW-0479">Metal-binding</keyword>
<dbReference type="Proteomes" id="UP001164746">
    <property type="component" value="Chromosome 1"/>
</dbReference>
<feature type="transmembrane region" description="Helical" evidence="16">
    <location>
        <begin position="688"/>
        <end position="708"/>
    </location>
</feature>
<feature type="compositionally biased region" description="Low complexity" evidence="15">
    <location>
        <begin position="1028"/>
        <end position="1048"/>
    </location>
</feature>
<gene>
    <name evidence="18" type="ORF">MAR_007622</name>
</gene>
<dbReference type="InterPro" id="IPR029787">
    <property type="entry name" value="Nucleotide_cyclase"/>
</dbReference>
<feature type="region of interest" description="Disordered" evidence="15">
    <location>
        <begin position="1136"/>
        <end position="1189"/>
    </location>
</feature>
<feature type="compositionally biased region" description="Low complexity" evidence="15">
    <location>
        <begin position="1525"/>
        <end position="1543"/>
    </location>
</feature>
<feature type="compositionally biased region" description="Basic and acidic residues" evidence="15">
    <location>
        <begin position="1580"/>
        <end position="1592"/>
    </location>
</feature>
<evidence type="ECO:0000256" key="4">
    <source>
        <dbReference type="ARBA" id="ARBA00012201"/>
    </source>
</evidence>
<feature type="transmembrane region" description="Helical" evidence="16">
    <location>
        <begin position="740"/>
        <end position="764"/>
    </location>
</feature>
<evidence type="ECO:0000256" key="13">
    <source>
        <dbReference type="ARBA" id="ARBA00023239"/>
    </source>
</evidence>
<evidence type="ECO:0000256" key="9">
    <source>
        <dbReference type="ARBA" id="ARBA00022842"/>
    </source>
</evidence>
<feature type="region of interest" description="Disordered" evidence="15">
    <location>
        <begin position="1841"/>
        <end position="1862"/>
    </location>
</feature>
<keyword evidence="11" id="KW-0115">cAMP biosynthesis</keyword>
<feature type="region of interest" description="Disordered" evidence="15">
    <location>
        <begin position="1579"/>
        <end position="1608"/>
    </location>
</feature>
<feature type="transmembrane region" description="Helical" evidence="16">
    <location>
        <begin position="134"/>
        <end position="154"/>
    </location>
</feature>
<dbReference type="InterPro" id="IPR018297">
    <property type="entry name" value="A/G_cyclase_CS"/>
</dbReference>
<feature type="region of interest" description="Disordered" evidence="15">
    <location>
        <begin position="1459"/>
        <end position="1549"/>
    </location>
</feature>
<feature type="domain" description="Guanylate cyclase" evidence="17">
    <location>
        <begin position="831"/>
        <end position="964"/>
    </location>
</feature>
<comment type="similarity">
    <text evidence="14">Belongs to the adenylyl cyclase class-4/guanylyl cyclase family.</text>
</comment>
<dbReference type="PANTHER" id="PTHR45627:SF26">
    <property type="entry name" value="ADENYLATE CYCLASE TYPE 1"/>
    <property type="match status" value="1"/>
</dbReference>
<dbReference type="Pfam" id="PF00211">
    <property type="entry name" value="Guanylate_cyc"/>
    <property type="match status" value="2"/>
</dbReference>
<feature type="compositionally biased region" description="Polar residues" evidence="15">
    <location>
        <begin position="1050"/>
        <end position="1078"/>
    </location>
</feature>
<evidence type="ECO:0000256" key="2">
    <source>
        <dbReference type="ARBA" id="ARBA00001946"/>
    </source>
</evidence>
<feature type="transmembrane region" description="Helical" evidence="16">
    <location>
        <begin position="74"/>
        <end position="92"/>
    </location>
</feature>
<feature type="transmembrane region" description="Helical" evidence="16">
    <location>
        <begin position="46"/>
        <end position="68"/>
    </location>
</feature>
<accession>A0ABY7DEV4</accession>
<reference evidence="18" key="1">
    <citation type="submission" date="2022-11" db="EMBL/GenBank/DDBJ databases">
        <title>Centuries of genome instability and evolution in soft-shell clam transmissible cancer (bioRxiv).</title>
        <authorList>
            <person name="Hart S.F.M."/>
            <person name="Yonemitsu M.A."/>
            <person name="Giersch R.M."/>
            <person name="Beal B.F."/>
            <person name="Arriagada G."/>
            <person name="Davis B.W."/>
            <person name="Ostrander E.A."/>
            <person name="Goff S.P."/>
            <person name="Metzger M.J."/>
        </authorList>
    </citation>
    <scope>NUCLEOTIDE SEQUENCE</scope>
    <source>
        <strain evidence="18">MELC-2E11</strain>
        <tissue evidence="18">Siphon/mantle</tissue>
    </source>
</reference>
<comment type="cofactor">
    <cofactor evidence="2">
        <name>Mg(2+)</name>
        <dbReference type="ChEBI" id="CHEBI:18420"/>
    </cofactor>
</comment>
<keyword evidence="7" id="KW-0547">Nucleotide-binding</keyword>
<feature type="transmembrane region" description="Helical" evidence="16">
    <location>
        <begin position="601"/>
        <end position="626"/>
    </location>
</feature>
<feature type="region of interest" description="Disordered" evidence="15">
    <location>
        <begin position="1406"/>
        <end position="1429"/>
    </location>
</feature>
<feature type="compositionally biased region" description="Polar residues" evidence="15">
    <location>
        <begin position="1417"/>
        <end position="1429"/>
    </location>
</feature>
<evidence type="ECO:0000256" key="11">
    <source>
        <dbReference type="ARBA" id="ARBA00022998"/>
    </source>
</evidence>
<feature type="compositionally biased region" description="Polar residues" evidence="15">
    <location>
        <begin position="1293"/>
        <end position="1306"/>
    </location>
</feature>
<evidence type="ECO:0000256" key="16">
    <source>
        <dbReference type="SAM" id="Phobius"/>
    </source>
</evidence>
<comment type="catalytic activity">
    <reaction evidence="1">
        <text>ATP = 3',5'-cyclic AMP + diphosphate</text>
        <dbReference type="Rhea" id="RHEA:15389"/>
        <dbReference type="ChEBI" id="CHEBI:30616"/>
        <dbReference type="ChEBI" id="CHEBI:33019"/>
        <dbReference type="ChEBI" id="CHEBI:58165"/>
        <dbReference type="EC" id="4.6.1.1"/>
    </reaction>
</comment>
<dbReference type="SMART" id="SM00044">
    <property type="entry name" value="CYCc"/>
    <property type="match status" value="2"/>
</dbReference>
<keyword evidence="13 14" id="KW-0456">Lyase</keyword>
<keyword evidence="10 16" id="KW-1133">Transmembrane helix</keyword>
<evidence type="ECO:0000256" key="14">
    <source>
        <dbReference type="RuleBase" id="RU000405"/>
    </source>
</evidence>
<feature type="compositionally biased region" description="Low complexity" evidence="15">
    <location>
        <begin position="1079"/>
        <end position="1091"/>
    </location>
</feature>
<keyword evidence="19" id="KW-1185">Reference proteome</keyword>
<organism evidence="18 19">
    <name type="scientific">Mya arenaria</name>
    <name type="common">Soft-shell clam</name>
    <dbReference type="NCBI Taxonomy" id="6604"/>
    <lineage>
        <taxon>Eukaryota</taxon>
        <taxon>Metazoa</taxon>
        <taxon>Spiralia</taxon>
        <taxon>Lophotrochozoa</taxon>
        <taxon>Mollusca</taxon>
        <taxon>Bivalvia</taxon>
        <taxon>Autobranchia</taxon>
        <taxon>Heteroconchia</taxon>
        <taxon>Euheterodonta</taxon>
        <taxon>Imparidentia</taxon>
        <taxon>Neoheterodontei</taxon>
        <taxon>Myida</taxon>
        <taxon>Myoidea</taxon>
        <taxon>Myidae</taxon>
        <taxon>Mya</taxon>
    </lineage>
</organism>
<dbReference type="EMBL" id="CP111012">
    <property type="protein sequence ID" value="WAQ95151.1"/>
    <property type="molecule type" value="Genomic_DNA"/>
</dbReference>
<dbReference type="EC" id="4.6.1.1" evidence="4"/>
<dbReference type="PROSITE" id="PS00452">
    <property type="entry name" value="GUANYLATE_CYCLASE_1"/>
    <property type="match status" value="2"/>
</dbReference>
<feature type="region of interest" description="Disordered" evidence="15">
    <location>
        <begin position="1010"/>
        <end position="1091"/>
    </location>
</feature>
<feature type="transmembrane region" description="Helical" evidence="16">
    <location>
        <begin position="104"/>
        <end position="122"/>
    </location>
</feature>
<feature type="region of interest" description="Disordered" evidence="15">
    <location>
        <begin position="1233"/>
        <end position="1318"/>
    </location>
</feature>
<dbReference type="CDD" id="cd07302">
    <property type="entry name" value="CHD"/>
    <property type="match status" value="2"/>
</dbReference>
<keyword evidence="8" id="KW-0067">ATP-binding</keyword>
<feature type="domain" description="Guanylate cyclase" evidence="17">
    <location>
        <begin position="283"/>
        <end position="410"/>
    </location>
</feature>
<evidence type="ECO:0000256" key="15">
    <source>
        <dbReference type="SAM" id="MobiDB-lite"/>
    </source>
</evidence>
<evidence type="ECO:0000256" key="1">
    <source>
        <dbReference type="ARBA" id="ARBA00001593"/>
    </source>
</evidence>
<evidence type="ECO:0000256" key="8">
    <source>
        <dbReference type="ARBA" id="ARBA00022840"/>
    </source>
</evidence>
<evidence type="ECO:0000259" key="17">
    <source>
        <dbReference type="PROSITE" id="PS50125"/>
    </source>
</evidence>
<evidence type="ECO:0000256" key="3">
    <source>
        <dbReference type="ARBA" id="ARBA00004141"/>
    </source>
</evidence>
<evidence type="ECO:0000313" key="18">
    <source>
        <dbReference type="EMBL" id="WAQ95151.1"/>
    </source>
</evidence>
<keyword evidence="9" id="KW-0460">Magnesium</keyword>
<evidence type="ECO:0000313" key="19">
    <source>
        <dbReference type="Proteomes" id="UP001164746"/>
    </source>
</evidence>
<evidence type="ECO:0000256" key="5">
    <source>
        <dbReference type="ARBA" id="ARBA00022692"/>
    </source>
</evidence>
<name>A0ABY7DEV4_MYAAR</name>
<evidence type="ECO:0000256" key="12">
    <source>
        <dbReference type="ARBA" id="ARBA00023136"/>
    </source>
</evidence>
<dbReference type="PROSITE" id="PS50125">
    <property type="entry name" value="GUANYLATE_CYCLASE_2"/>
    <property type="match status" value="2"/>
</dbReference>
<feature type="transmembrane region" description="Helical" evidence="16">
    <location>
        <begin position="161"/>
        <end position="183"/>
    </location>
</feature>
<feature type="transmembrane region" description="Helical" evidence="16">
    <location>
        <begin position="573"/>
        <end position="595"/>
    </location>
</feature>
<evidence type="ECO:0000256" key="7">
    <source>
        <dbReference type="ARBA" id="ARBA00022741"/>
    </source>
</evidence>
<keyword evidence="12 16" id="KW-0472">Membrane</keyword>
<feature type="compositionally biased region" description="Polar residues" evidence="15">
    <location>
        <begin position="1462"/>
        <end position="1483"/>
    </location>
</feature>
<dbReference type="SUPFAM" id="SSF55073">
    <property type="entry name" value="Nucleotide cyclase"/>
    <property type="match status" value="2"/>
</dbReference>
<dbReference type="PANTHER" id="PTHR45627">
    <property type="entry name" value="ADENYLATE CYCLASE TYPE 1"/>
    <property type="match status" value="1"/>
</dbReference>
<proteinExistence type="inferred from homology"/>
<evidence type="ECO:0000256" key="10">
    <source>
        <dbReference type="ARBA" id="ARBA00022989"/>
    </source>
</evidence>
<sequence length="1972" mass="220165">METTPILQRRMSSRQLKRMFTRYEFENAELERLYRRYVFKLQQKSLAHLLSITCALCACLAALYFYYIQNVTLPGIYMCVQFSVFLLLFVLIHTPLVKESHQGILCAVILIGLIGFVVFSLPMEFGNQVRNHPAPVYTAAHGAWEVTYVVFLIYSMMPLRTYLAVILGIALSLTHLVVAALVANSAPELLWRLLLADSVLYLCVNVAGFFIHNVTERAQRKTFIKTRNCIASRLDIADENEKLESLLVSVLPRHVAMEMKEDITSPHQGLFHKIYIKNYDPVSILFADIVGFTNLSSHCSAGHLVQILNQLFYEFDVLAEKNHCTRIKILGDCYYCVSGLPEAQEHHARCCVEMGMDMIDHINDVCASTGVNLNMRVGIHTGRVLCGVLGLKKWQYDVWSNDVTLANTMESGGLPGRVHITERTLEFLQGEYKVEDGGGGTRNAYLAEHNIQTYFETTLSDKNLSNIRAKKLSFRSVTNCVMRMIHAIKFNADIPFSNVLTPHTEDSSKPNSGHGASNKFTRFGHSVRKALKKRHSTTAKPVLDRVNKYLNQAITARVVEREKSQFYQKMGDFAFSSSMMCSTVMLVCAGAVHAAMLPRTLLLLMLFLATFCWLAVVLILILSINLKCTEFDLRKSSGLRLFVMVTTTVLAYAMAQVNVFCCSDGVFHALTVRVLSSDDHLDCHVPHYVFLACVMTFISISIFLKLAAGIKLLLMSIMAAGYITHMEVTHVKIFNEFDSIYNPVIPTHVSGLVVLAVFMVTVYVQGRQAEWTARLDFLWKTQATEEKIEMTDLQNNNRQILCNLLPAHVAAYFIENQSRKELYSKHYSKIGVFFASIPNFSEFYMELEANQQGIECLRVLNEIIADFDELLNEPRFRAVDKIKTIGSTYMAAESPDSVTQHLSVLVEFIMSMQERLRIINENSYNNFQLKIGVNVGPVVAGVIGAKKPQYDIWGNTVNVASRMESTGLSGNIQTTEEIRNSLCDWYQFECRGTVRVKGKGEMTTYWLKGRKVAPGQPSPRPFTGPEVSKAAPSAPQSPASKPSASDSAGRPTSGSRDTSSTVNEKNCKESGTSNHAALQQSVSNSSHVSSVSQHQDIFDKLSQNRTDAYLPNNALTLKSSPRSPVQEHAQKIDMQMSVPNMPTPPGSLSRRRNNTDMTRESRNPLKKIGNTSFTNCISSRGPPSECSSTYVRVDSPELPAVHFRNVKMCDGDERNSRAIQNDLFDSLKVGTEVKQTEKHAKLKKKPTAQRSSSNPLDVDSRNSKEQSNTDAPPPLPAKTRDSYGGYSTIHYDSVSSPTRANINNKHQVPRPYSSEHGRPIVPYQVSKPIVPRLQQTPLVQAGLTNPISGQIRPAPCQAPRSINPPGSLCLQSNSQVARNDLASIREIPAEERQKRSSLLKELQKTVNSNEHNKLTSKHQQLTSTSVPNEATYSVINKQKPPGDEPCKEQFVTAVYREPIASTPPNKSPLPSQSSTAASANRGTPRSAPRILPNAIEASPSRPHSDHSNLARLPPRPTPPDDRRTSNGSQQSSNSSQSTITPTSGNPLVASIDGKMMSLLPASSEDLKQEEERLLSILKRSPSDCTKDKENNRKFAPNVKRSNSSPRVRNKSFPVRLRHDAIQNVNGFSDNESETSHAHSENSSVVLLQPIELKLARPAYVRQNLISNTDHHNIKHFIDHSDYHIPHLSKHLSRSSDTINSSQRGQRTPKFPLMSAESTSLTQLLKELANEHPSLDLSLPRETLHDNFESDFDDDFESPNIKRFTEYEPLLNGASDLLDDKEKSAIDKLIRSHKLNDTYDENRPGCSSKPTEDKAIPNPYQVKRSTVYTMPPRYCRSLDYIPSDREERPGSNQSSACGSPRAQHAPRTVPAYLLPFLAGRNPLGMESISVSSLASSSELSRSDPALNQAYESEYDNYRPGMMSDDDFFHPAPFTGLDRDMLEDVDVDNVTVSDHYSLDMPPLAAFSKKKITIV</sequence>
<dbReference type="Gene3D" id="3.30.70.1230">
    <property type="entry name" value="Nucleotide cyclase"/>
    <property type="match status" value="2"/>
</dbReference>
<feature type="transmembrane region" description="Helical" evidence="16">
    <location>
        <begin position="189"/>
        <end position="211"/>
    </location>
</feature>
<feature type="region of interest" description="Disordered" evidence="15">
    <location>
        <begin position="1797"/>
        <end position="1819"/>
    </location>
</feature>
<evidence type="ECO:0000256" key="6">
    <source>
        <dbReference type="ARBA" id="ARBA00022723"/>
    </source>
</evidence>
<feature type="transmembrane region" description="Helical" evidence="16">
    <location>
        <begin position="638"/>
        <end position="655"/>
    </location>
</feature>
<protein>
    <recommendedName>
        <fullName evidence="4">adenylate cyclase</fullName>
        <ecNumber evidence="4">4.6.1.1</ecNumber>
    </recommendedName>
</protein>
<dbReference type="InterPro" id="IPR001054">
    <property type="entry name" value="A/G_cyclase"/>
</dbReference>
<comment type="subcellular location">
    <subcellularLocation>
        <location evidence="3">Membrane</location>
        <topology evidence="3">Multi-pass membrane protein</topology>
    </subcellularLocation>
</comment>
<dbReference type="Pfam" id="PF16214">
    <property type="entry name" value="AC_N"/>
    <property type="match status" value="1"/>
</dbReference>